<dbReference type="EMBL" id="REGN01001901">
    <property type="protein sequence ID" value="RNA31757.1"/>
    <property type="molecule type" value="Genomic_DNA"/>
</dbReference>
<dbReference type="AlphaFoldDB" id="A0A3M7S7Y5"/>
<reference evidence="1 2" key="1">
    <citation type="journal article" date="2018" name="Sci. Rep.">
        <title>Genomic signatures of local adaptation to the degree of environmental predictability in rotifers.</title>
        <authorList>
            <person name="Franch-Gras L."/>
            <person name="Hahn C."/>
            <person name="Garcia-Roger E.M."/>
            <person name="Carmona M.J."/>
            <person name="Serra M."/>
            <person name="Gomez A."/>
        </authorList>
    </citation>
    <scope>NUCLEOTIDE SEQUENCE [LARGE SCALE GENOMIC DNA]</scope>
    <source>
        <strain evidence="1">HYR1</strain>
    </source>
</reference>
<evidence type="ECO:0000313" key="2">
    <source>
        <dbReference type="Proteomes" id="UP000276133"/>
    </source>
</evidence>
<name>A0A3M7S7Y5_BRAPC</name>
<protein>
    <submittedName>
        <fullName evidence="1">Uncharacterized protein</fullName>
    </submittedName>
</protein>
<accession>A0A3M7S7Y5</accession>
<keyword evidence="2" id="KW-1185">Reference proteome</keyword>
<dbReference type="Proteomes" id="UP000276133">
    <property type="component" value="Unassembled WGS sequence"/>
</dbReference>
<sequence>MITGSYFFDNIPKDSVTIENAKLITHLVRNFWVTRLAAGVNGMRGSSLNPVNPIDQFFQLVSPKNHTDWVVMFIV</sequence>
<evidence type="ECO:0000313" key="1">
    <source>
        <dbReference type="EMBL" id="RNA31757.1"/>
    </source>
</evidence>
<gene>
    <name evidence="1" type="ORF">BpHYR1_023522</name>
</gene>
<comment type="caution">
    <text evidence="1">The sequence shown here is derived from an EMBL/GenBank/DDBJ whole genome shotgun (WGS) entry which is preliminary data.</text>
</comment>
<organism evidence="1 2">
    <name type="scientific">Brachionus plicatilis</name>
    <name type="common">Marine rotifer</name>
    <name type="synonym">Brachionus muelleri</name>
    <dbReference type="NCBI Taxonomy" id="10195"/>
    <lineage>
        <taxon>Eukaryota</taxon>
        <taxon>Metazoa</taxon>
        <taxon>Spiralia</taxon>
        <taxon>Gnathifera</taxon>
        <taxon>Rotifera</taxon>
        <taxon>Eurotatoria</taxon>
        <taxon>Monogononta</taxon>
        <taxon>Pseudotrocha</taxon>
        <taxon>Ploima</taxon>
        <taxon>Brachionidae</taxon>
        <taxon>Brachionus</taxon>
    </lineage>
</organism>
<proteinExistence type="predicted"/>